<dbReference type="SUPFAM" id="SSF54285">
    <property type="entry name" value="MoaD/ThiS"/>
    <property type="match status" value="1"/>
</dbReference>
<dbReference type="EMBL" id="JXYA01000010">
    <property type="protein sequence ID" value="KJZ11424.1"/>
    <property type="molecule type" value="Genomic_DNA"/>
</dbReference>
<reference evidence="1 2" key="1">
    <citation type="journal article" date="2015" name="BMC Genomics">
        <title>Genome mining reveals unlocked bioactive potential of marine Gram-negative bacteria.</title>
        <authorList>
            <person name="Machado H."/>
            <person name="Sonnenschein E.C."/>
            <person name="Melchiorsen J."/>
            <person name="Gram L."/>
        </authorList>
    </citation>
    <scope>NUCLEOTIDE SEQUENCE [LARGE SCALE GENOMIC DNA]</scope>
    <source>
        <strain evidence="1 2">S2471</strain>
    </source>
</reference>
<dbReference type="RefSeq" id="WP_046004048.1">
    <property type="nucleotide sequence ID" value="NZ_JXYA01000010.1"/>
</dbReference>
<keyword evidence="2" id="KW-1185">Reference proteome</keyword>
<evidence type="ECO:0000313" key="1">
    <source>
        <dbReference type="EMBL" id="KJZ11424.1"/>
    </source>
</evidence>
<evidence type="ECO:0000313" key="2">
    <source>
        <dbReference type="Proteomes" id="UP000033452"/>
    </source>
</evidence>
<dbReference type="InterPro" id="IPR012675">
    <property type="entry name" value="Beta-grasp_dom_sf"/>
</dbReference>
<proteinExistence type="predicted"/>
<dbReference type="InterPro" id="IPR052045">
    <property type="entry name" value="Sulfur_Carrier/Prot_Modifier"/>
</dbReference>
<dbReference type="PANTHER" id="PTHR38031:SF1">
    <property type="entry name" value="SULFUR CARRIER PROTEIN CYSO"/>
    <property type="match status" value="1"/>
</dbReference>
<dbReference type="CDD" id="cd17040">
    <property type="entry name" value="Ubl_MoaD_like"/>
    <property type="match status" value="1"/>
</dbReference>
<sequence length="96" mass="10491">MESKKKITVKIPSNFIKLNNGLNELTTGEPGSLNEVLNKTVLTNPKLNDAIKSEDNTFRPYISFSINGVNSRQLDGMETKIKQGDIVMILSPIAGG</sequence>
<dbReference type="Pfam" id="PF02597">
    <property type="entry name" value="ThiS"/>
    <property type="match status" value="1"/>
</dbReference>
<organism evidence="1 2">
    <name type="scientific">Pseudoalteromonas rubra</name>
    <dbReference type="NCBI Taxonomy" id="43658"/>
    <lineage>
        <taxon>Bacteria</taxon>
        <taxon>Pseudomonadati</taxon>
        <taxon>Pseudomonadota</taxon>
        <taxon>Gammaproteobacteria</taxon>
        <taxon>Alteromonadales</taxon>
        <taxon>Pseudoalteromonadaceae</taxon>
        <taxon>Pseudoalteromonas</taxon>
    </lineage>
</organism>
<evidence type="ECO:0008006" key="3">
    <source>
        <dbReference type="Google" id="ProtNLM"/>
    </source>
</evidence>
<protein>
    <recommendedName>
        <fullName evidence="3">Thiamine biosynthesis protein ThiS</fullName>
    </recommendedName>
</protein>
<dbReference type="InterPro" id="IPR016155">
    <property type="entry name" value="Mopterin_synth/thiamin_S_b"/>
</dbReference>
<dbReference type="InterPro" id="IPR003749">
    <property type="entry name" value="ThiS/MoaD-like"/>
</dbReference>
<dbReference type="AlphaFoldDB" id="A0A0F4QVU8"/>
<dbReference type="Proteomes" id="UP000033452">
    <property type="component" value="Unassembled WGS sequence"/>
</dbReference>
<name>A0A0F4QVU8_9GAMM</name>
<dbReference type="Gene3D" id="3.10.20.30">
    <property type="match status" value="1"/>
</dbReference>
<dbReference type="PANTHER" id="PTHR38031">
    <property type="entry name" value="SULFUR CARRIER PROTEIN SLR0821-RELATED"/>
    <property type="match status" value="1"/>
</dbReference>
<accession>A0A0F4QVU8</accession>
<dbReference type="PATRIC" id="fig|43658.5.peg.1251"/>
<gene>
    <name evidence="1" type="ORF">TW77_05975</name>
</gene>
<comment type="caution">
    <text evidence="1">The sequence shown here is derived from an EMBL/GenBank/DDBJ whole genome shotgun (WGS) entry which is preliminary data.</text>
</comment>